<proteinExistence type="predicted"/>
<reference evidence="3" key="1">
    <citation type="journal article" date="2010" name="Genome Biol.">
        <title>Genome sequence of the necrotrophic plant pathogen Pythium ultimum reveals original pathogenicity mechanisms and effector repertoire.</title>
        <authorList>
            <person name="Levesque C.A."/>
            <person name="Brouwer H."/>
            <person name="Cano L."/>
            <person name="Hamilton J.P."/>
            <person name="Holt C."/>
            <person name="Huitema E."/>
            <person name="Raffaele S."/>
            <person name="Robideau G.P."/>
            <person name="Thines M."/>
            <person name="Win J."/>
            <person name="Zerillo M.M."/>
            <person name="Beakes G.W."/>
            <person name="Boore J.L."/>
            <person name="Busam D."/>
            <person name="Dumas B."/>
            <person name="Ferriera S."/>
            <person name="Fuerstenberg S.I."/>
            <person name="Gachon C.M."/>
            <person name="Gaulin E."/>
            <person name="Govers F."/>
            <person name="Grenville-Briggs L."/>
            <person name="Horner N."/>
            <person name="Hostetler J."/>
            <person name="Jiang R.H."/>
            <person name="Johnson J."/>
            <person name="Krajaejun T."/>
            <person name="Lin H."/>
            <person name="Meijer H.J."/>
            <person name="Moore B."/>
            <person name="Morris P."/>
            <person name="Phuntmart V."/>
            <person name="Puiu D."/>
            <person name="Shetty J."/>
            <person name="Stajich J.E."/>
            <person name="Tripathy S."/>
            <person name="Wawra S."/>
            <person name="van West P."/>
            <person name="Whitty B.R."/>
            <person name="Coutinho P.M."/>
            <person name="Henrissat B."/>
            <person name="Martin F."/>
            <person name="Thomas P.D."/>
            <person name="Tyler B.M."/>
            <person name="De Vries R.P."/>
            <person name="Kamoun S."/>
            <person name="Yandell M."/>
            <person name="Tisserat N."/>
            <person name="Buell C.R."/>
        </authorList>
    </citation>
    <scope>NUCLEOTIDE SEQUENCE</scope>
    <source>
        <strain evidence="3">DAOM:BR144</strain>
    </source>
</reference>
<dbReference type="HOGENOM" id="CLU_046500_3_0_1"/>
<dbReference type="VEuPathDB" id="FungiDB:PYU1_G003057"/>
<evidence type="ECO:0000313" key="3">
    <source>
        <dbReference type="Proteomes" id="UP000019132"/>
    </source>
</evidence>
<name>K3WDM0_GLOUD</name>
<dbReference type="EMBL" id="GL376628">
    <property type="status" value="NOT_ANNOTATED_CDS"/>
    <property type="molecule type" value="Genomic_DNA"/>
</dbReference>
<feature type="signal peptide" evidence="1">
    <location>
        <begin position="1"/>
        <end position="21"/>
    </location>
</feature>
<reference evidence="3" key="2">
    <citation type="submission" date="2010-04" db="EMBL/GenBank/DDBJ databases">
        <authorList>
            <person name="Buell R."/>
            <person name="Hamilton J."/>
            <person name="Hostetler J."/>
        </authorList>
    </citation>
    <scope>NUCLEOTIDE SEQUENCE [LARGE SCALE GENOMIC DNA]</scope>
    <source>
        <strain evidence="3">DAOM:BR144</strain>
    </source>
</reference>
<accession>K3WDM0</accession>
<protein>
    <submittedName>
        <fullName evidence="2">Uncharacterized protein</fullName>
    </submittedName>
</protein>
<keyword evidence="3" id="KW-1185">Reference proteome</keyword>
<dbReference type="eggNOG" id="ENOG502SK6U">
    <property type="taxonomic scope" value="Eukaryota"/>
</dbReference>
<evidence type="ECO:0000313" key="2">
    <source>
        <dbReference type="EnsemblProtists" id="PYU1_T003061"/>
    </source>
</evidence>
<organism evidence="2 3">
    <name type="scientific">Globisporangium ultimum (strain ATCC 200006 / CBS 805.95 / DAOM BR144)</name>
    <name type="common">Pythium ultimum</name>
    <dbReference type="NCBI Taxonomy" id="431595"/>
    <lineage>
        <taxon>Eukaryota</taxon>
        <taxon>Sar</taxon>
        <taxon>Stramenopiles</taxon>
        <taxon>Oomycota</taxon>
        <taxon>Peronosporomycetes</taxon>
        <taxon>Pythiales</taxon>
        <taxon>Pythiaceae</taxon>
        <taxon>Globisporangium</taxon>
    </lineage>
</organism>
<dbReference type="InParanoid" id="K3WDM0"/>
<reference evidence="2" key="3">
    <citation type="submission" date="2015-02" db="UniProtKB">
        <authorList>
            <consortium name="EnsemblProtists"/>
        </authorList>
    </citation>
    <scope>IDENTIFICATION</scope>
    <source>
        <strain evidence="2">DAOM BR144</strain>
    </source>
</reference>
<dbReference type="EnsemblProtists" id="PYU1_T003061">
    <property type="protein sequence ID" value="PYU1_T003061"/>
    <property type="gene ID" value="PYU1_G003057"/>
</dbReference>
<evidence type="ECO:0000256" key="1">
    <source>
        <dbReference type="SAM" id="SignalP"/>
    </source>
</evidence>
<sequence>MVSMKLLVAALVGLAVSEVDAHGTLAKPGLTFTGKAYAGDFSALVPMSKLKEPSGKRFATMDATANARVFATAFKASSYKTLKDFILKNQDLSKGRFSNPKTAECGFTDPNKGPVQALPDKLEWYGGRMNHPGPCEVWCDNEVVVPFTADCAATYPQGKISYNKAKCTGKSRLTLYWMSTLMEWQVYIDCAKIGNGRKLEGEDAALVAASNNSTSA</sequence>
<dbReference type="Proteomes" id="UP000019132">
    <property type="component" value="Unassembled WGS sequence"/>
</dbReference>
<dbReference type="AlphaFoldDB" id="K3WDM0"/>
<dbReference type="OMA" id="PKTAECG"/>
<keyword evidence="1" id="KW-0732">Signal</keyword>
<feature type="chain" id="PRO_5003870923" evidence="1">
    <location>
        <begin position="22"/>
        <end position="216"/>
    </location>
</feature>